<dbReference type="PANTHER" id="PTHR44215">
    <property type="entry name" value="WD REPEAT-CONTAINING PROTEIN 75"/>
    <property type="match status" value="1"/>
</dbReference>
<keyword evidence="4" id="KW-0853">WD repeat</keyword>
<sequence length="181" mass="20161">MVVQKELGVAYFSVQAREGSPRVMLYNVRTGKFSGTALKTRSARPLALSGMGTLAATIDRHSLFVWRTGVDIYQPLNLHHTKPYTCLAISADNSLIAAGDMSGRILIWRSFEHSVPSALRQGEHSGKAHPTQQPPLTTVHWHAHPVGALTFSQDGGWYYWCGALCQFMRLWMSNARYQTNS</sequence>
<dbReference type="Pfam" id="PF00400">
    <property type="entry name" value="WD40"/>
    <property type="match status" value="1"/>
</dbReference>
<dbReference type="AlphaFoldDB" id="A0A8J4GQS7"/>
<dbReference type="GO" id="GO:0003723">
    <property type="term" value="F:RNA binding"/>
    <property type="evidence" value="ECO:0007669"/>
    <property type="project" value="InterPro"/>
</dbReference>
<evidence type="ECO:0000256" key="6">
    <source>
        <dbReference type="ARBA" id="ARBA00023163"/>
    </source>
</evidence>
<organism evidence="8 9">
    <name type="scientific">Volvox reticuliferus</name>
    <dbReference type="NCBI Taxonomy" id="1737510"/>
    <lineage>
        <taxon>Eukaryota</taxon>
        <taxon>Viridiplantae</taxon>
        <taxon>Chlorophyta</taxon>
        <taxon>core chlorophytes</taxon>
        <taxon>Chlorophyceae</taxon>
        <taxon>CS clade</taxon>
        <taxon>Chlamydomonadales</taxon>
        <taxon>Volvocaceae</taxon>
        <taxon>Volvox</taxon>
    </lineage>
</organism>
<dbReference type="InterPro" id="IPR015943">
    <property type="entry name" value="WD40/YVTN_repeat-like_dom_sf"/>
</dbReference>
<evidence type="ECO:0000256" key="2">
    <source>
        <dbReference type="ARBA" id="ARBA00022517"/>
    </source>
</evidence>
<comment type="caution">
    <text evidence="8">The sequence shown here is derived from an EMBL/GenBank/DDBJ whole genome shotgun (WGS) entry which is preliminary data.</text>
</comment>
<evidence type="ECO:0000256" key="4">
    <source>
        <dbReference type="ARBA" id="ARBA00022574"/>
    </source>
</evidence>
<dbReference type="GO" id="GO:2000234">
    <property type="term" value="P:positive regulation of rRNA processing"/>
    <property type="evidence" value="ECO:0007669"/>
    <property type="project" value="TreeGrafter"/>
</dbReference>
<evidence type="ECO:0000256" key="5">
    <source>
        <dbReference type="ARBA" id="ARBA00022737"/>
    </source>
</evidence>
<name>A0A8J4GQS7_9CHLO</name>
<proteinExistence type="predicted"/>
<evidence type="ECO:0000256" key="1">
    <source>
        <dbReference type="ARBA" id="ARBA00004604"/>
    </source>
</evidence>
<evidence type="ECO:0000256" key="7">
    <source>
        <dbReference type="ARBA" id="ARBA00023242"/>
    </source>
</evidence>
<dbReference type="SUPFAM" id="SSF50960">
    <property type="entry name" value="TolB, C-terminal domain"/>
    <property type="match status" value="1"/>
</dbReference>
<keyword evidence="5" id="KW-0677">Repeat</keyword>
<dbReference type="GO" id="GO:0045943">
    <property type="term" value="P:positive regulation of transcription by RNA polymerase I"/>
    <property type="evidence" value="ECO:0007669"/>
    <property type="project" value="InterPro"/>
</dbReference>
<gene>
    <name evidence="8" type="ORF">Vretimale_16329</name>
</gene>
<reference evidence="8" key="1">
    <citation type="journal article" date="2021" name="Proc. Natl. Acad. Sci. U.S.A.">
        <title>Three genomes in the algal genus Volvox reveal the fate of a haploid sex-determining region after a transition to homothallism.</title>
        <authorList>
            <person name="Yamamoto K."/>
            <person name="Hamaji T."/>
            <person name="Kawai-Toyooka H."/>
            <person name="Matsuzaki R."/>
            <person name="Takahashi F."/>
            <person name="Nishimura Y."/>
            <person name="Kawachi M."/>
            <person name="Noguchi H."/>
            <person name="Minakuchi Y."/>
            <person name="Umen J.G."/>
            <person name="Toyoda A."/>
            <person name="Nozaki H."/>
        </authorList>
    </citation>
    <scope>NUCLEOTIDE SEQUENCE</scope>
    <source>
        <strain evidence="8">NIES-3785</strain>
    </source>
</reference>
<dbReference type="SMART" id="SM00320">
    <property type="entry name" value="WD40"/>
    <property type="match status" value="2"/>
</dbReference>
<dbReference type="GO" id="GO:0006364">
    <property type="term" value="P:rRNA processing"/>
    <property type="evidence" value="ECO:0007669"/>
    <property type="project" value="UniProtKB-KW"/>
</dbReference>
<dbReference type="PANTHER" id="PTHR44215:SF1">
    <property type="entry name" value="WD REPEAT-CONTAINING PROTEIN 75"/>
    <property type="match status" value="1"/>
</dbReference>
<keyword evidence="2" id="KW-0690">Ribosome biogenesis</keyword>
<dbReference type="Proteomes" id="UP000722791">
    <property type="component" value="Unassembled WGS sequence"/>
</dbReference>
<dbReference type="EMBL" id="BNCQ01000047">
    <property type="protein sequence ID" value="GIM13128.1"/>
    <property type="molecule type" value="Genomic_DNA"/>
</dbReference>
<dbReference type="InterPro" id="IPR053826">
    <property type="entry name" value="WDR75"/>
</dbReference>
<evidence type="ECO:0000313" key="9">
    <source>
        <dbReference type="Proteomes" id="UP000722791"/>
    </source>
</evidence>
<evidence type="ECO:0000256" key="3">
    <source>
        <dbReference type="ARBA" id="ARBA00022552"/>
    </source>
</evidence>
<keyword evidence="6" id="KW-0804">Transcription</keyword>
<dbReference type="Gene3D" id="2.130.10.10">
    <property type="entry name" value="YVTN repeat-like/Quinoprotein amine dehydrogenase"/>
    <property type="match status" value="1"/>
</dbReference>
<comment type="subcellular location">
    <subcellularLocation>
        <location evidence="1">Nucleus</location>
        <location evidence="1">Nucleolus</location>
    </subcellularLocation>
</comment>
<keyword evidence="7" id="KW-0539">Nucleus</keyword>
<dbReference type="GO" id="GO:0032040">
    <property type="term" value="C:small-subunit processome"/>
    <property type="evidence" value="ECO:0007669"/>
    <property type="project" value="InterPro"/>
</dbReference>
<feature type="non-terminal residue" evidence="8">
    <location>
        <position position="181"/>
    </location>
</feature>
<accession>A0A8J4GQS7</accession>
<keyword evidence="3" id="KW-0698">rRNA processing</keyword>
<protein>
    <submittedName>
        <fullName evidence="8">Uncharacterized protein</fullName>
    </submittedName>
</protein>
<dbReference type="InterPro" id="IPR001680">
    <property type="entry name" value="WD40_rpt"/>
</dbReference>
<evidence type="ECO:0000313" key="8">
    <source>
        <dbReference type="EMBL" id="GIM13128.1"/>
    </source>
</evidence>